<sequence>MNASSIFILTYDPDPTVNKSAQGLFFKYLMHQNIKKIIVAEIQADFNKLIIRHEACRDDDNQDWKISSKGTWKLISKQDKHEVDVEITDKERESITNIINTKKNKSYKKTRDCGAIIACHGTSSTIAHMQPESFALGLLKLSNTEDSNMPFFDKIVFNVCKFAKTNTNTPPDFWEAYKPDKQAYTAFRFVENDVLKIKDIAHSELDDPKERFLNCVFRFLNVYGPKAGKEEVLAAGYTEGLTAMHPLKADIKNKTQNDMNTYNTMEYAGIKVSAENDQPMSLMRRRYKRAFSYRLGKGVMVVDNIDSEWSDIQV</sequence>
<keyword evidence="2" id="KW-1185">Reference proteome</keyword>
<dbReference type="RefSeq" id="WP_305448890.1">
    <property type="nucleotide sequence ID" value="NZ_CP117454.1"/>
</dbReference>
<proteinExistence type="predicted"/>
<name>A0ABY9F3B4_9PSED</name>
<accession>A0ABY9F3B4</accession>
<evidence type="ECO:0000313" key="1">
    <source>
        <dbReference type="EMBL" id="WLG86616.1"/>
    </source>
</evidence>
<dbReference type="Proteomes" id="UP001239418">
    <property type="component" value="Chromosome"/>
</dbReference>
<evidence type="ECO:0000313" key="2">
    <source>
        <dbReference type="Proteomes" id="UP001239418"/>
    </source>
</evidence>
<reference evidence="1 2" key="1">
    <citation type="submission" date="2023-02" db="EMBL/GenBank/DDBJ databases">
        <title>Evolution of Hrp T3SS in non-pathogenic Pseudomonas fluorescens.</title>
        <authorList>
            <person name="Liao K."/>
            <person name="Wei H."/>
            <person name="Gu Y."/>
        </authorList>
    </citation>
    <scope>NUCLEOTIDE SEQUENCE [LARGE SCALE GENOMIC DNA]</scope>
    <source>
        <strain evidence="1 2">FP1935</strain>
    </source>
</reference>
<dbReference type="EMBL" id="CP117454">
    <property type="protein sequence ID" value="WLG86616.1"/>
    <property type="molecule type" value="Genomic_DNA"/>
</dbReference>
<protein>
    <submittedName>
        <fullName evidence="1">Uncharacterized protein</fullName>
    </submittedName>
</protein>
<gene>
    <name evidence="1" type="ORF">PSH97_08880</name>
</gene>
<organism evidence="1 2">
    <name type="scientific">Pseudomonas cucumis</name>
    <dbReference type="NCBI Taxonomy" id="2954082"/>
    <lineage>
        <taxon>Bacteria</taxon>
        <taxon>Pseudomonadati</taxon>
        <taxon>Pseudomonadota</taxon>
        <taxon>Gammaproteobacteria</taxon>
        <taxon>Pseudomonadales</taxon>
        <taxon>Pseudomonadaceae</taxon>
        <taxon>Pseudomonas</taxon>
    </lineage>
</organism>